<protein>
    <recommendedName>
        <fullName evidence="1">SHOCT domain-containing protein</fullName>
    </recommendedName>
</protein>
<evidence type="ECO:0000313" key="3">
    <source>
        <dbReference type="Proteomes" id="UP000467249"/>
    </source>
</evidence>
<dbReference type="AlphaFoldDB" id="A0A6N4WE88"/>
<dbReference type="Proteomes" id="UP000467249">
    <property type="component" value="Chromosome"/>
</dbReference>
<reference evidence="2 3" key="1">
    <citation type="journal article" date="2019" name="Emerg. Microbes Infect.">
        <title>Comprehensive subspecies identification of 175 nontuberculous mycobacteria species based on 7547 genomic profiles.</title>
        <authorList>
            <person name="Matsumoto Y."/>
            <person name="Kinjo T."/>
            <person name="Motooka D."/>
            <person name="Nabeya D."/>
            <person name="Jung N."/>
            <person name="Uechi K."/>
            <person name="Horii T."/>
            <person name="Iida T."/>
            <person name="Fujita J."/>
            <person name="Nakamura S."/>
        </authorList>
    </citation>
    <scope>NUCLEOTIDE SEQUENCE [LARGE SCALE GENOMIC DNA]</scope>
    <source>
        <strain evidence="2 3">JCM 30275</strain>
    </source>
</reference>
<dbReference type="InterPro" id="IPR018649">
    <property type="entry name" value="SHOCT"/>
</dbReference>
<organism evidence="2 3">
    <name type="scientific">Mycolicibacterium anyangense</name>
    <dbReference type="NCBI Taxonomy" id="1431246"/>
    <lineage>
        <taxon>Bacteria</taxon>
        <taxon>Bacillati</taxon>
        <taxon>Actinomycetota</taxon>
        <taxon>Actinomycetes</taxon>
        <taxon>Mycobacteriales</taxon>
        <taxon>Mycobacteriaceae</taxon>
        <taxon>Mycolicibacterium</taxon>
    </lineage>
</organism>
<evidence type="ECO:0000313" key="2">
    <source>
        <dbReference type="EMBL" id="BBZ78272.1"/>
    </source>
</evidence>
<sequence>MFGFGGRLDKVGVRAYADILAAEQTSVSVSIGNPNLVGNSEIRWKLQLRVLPESEPSFEATLHALLPQLNRPRPGTRVTVRYDPKDHSRIELDQQPQSPATTAIDAITAARPDLAGSQVMGMPVAEMIRNAIADPNAFRAQMMQRGAEMQQQAMAAMQAAQPQPAAPAAPDPVDRLERLAALKDRNLITDEEFEQQKRRILGEI</sequence>
<dbReference type="RefSeq" id="WP_163805460.1">
    <property type="nucleotide sequence ID" value="NZ_AP022620.1"/>
</dbReference>
<evidence type="ECO:0000259" key="1">
    <source>
        <dbReference type="Pfam" id="PF09851"/>
    </source>
</evidence>
<proteinExistence type="predicted"/>
<gene>
    <name evidence="2" type="ORF">MANY_36090</name>
</gene>
<accession>A0A6N4WE88</accession>
<keyword evidence="3" id="KW-1185">Reference proteome</keyword>
<name>A0A6N4WE88_9MYCO</name>
<dbReference type="KEGG" id="many:MANY_36090"/>
<dbReference type="EMBL" id="AP022620">
    <property type="protein sequence ID" value="BBZ78272.1"/>
    <property type="molecule type" value="Genomic_DNA"/>
</dbReference>
<feature type="domain" description="SHOCT" evidence="1">
    <location>
        <begin position="174"/>
        <end position="201"/>
    </location>
</feature>
<dbReference type="Pfam" id="PF09851">
    <property type="entry name" value="SHOCT"/>
    <property type="match status" value="1"/>
</dbReference>